<accession>A0A8J7SKR4</accession>
<evidence type="ECO:0000256" key="1">
    <source>
        <dbReference type="SAM" id="SignalP"/>
    </source>
</evidence>
<feature type="signal peptide" evidence="1">
    <location>
        <begin position="1"/>
        <end position="23"/>
    </location>
</feature>
<dbReference type="EMBL" id="JAENIM010000044">
    <property type="protein sequence ID" value="MBK1792269.1"/>
    <property type="molecule type" value="Genomic_DNA"/>
</dbReference>
<evidence type="ECO:0000313" key="2">
    <source>
        <dbReference type="EMBL" id="MBK1792269.1"/>
    </source>
</evidence>
<sequence length="248" mass="27725">MTNTKFILAAVLTASATVGQSFAEESVKEESAATPKWENSVDLGLSLAKGNTDNLLIKAGYNTIKKEEFDTYALDASYAFGEENGSRNQNEFLFNSSWQRLHSEKMYSKLSLIARHDEFADIDYRVSLNATLGYYVIKNDTTELSFEAGLGVTTEDKGGVQDTYANGVVGEHFSHKFSDATKLTQNFVITPRLDDFDDYHWVFDLGIETAITETMSLKFAFENKFENQPAAGSERNDLKLITGLSYKF</sequence>
<organism evidence="2 3">
    <name type="scientific">Persicirhabdus sediminis</name>
    <dbReference type="NCBI Taxonomy" id="454144"/>
    <lineage>
        <taxon>Bacteria</taxon>
        <taxon>Pseudomonadati</taxon>
        <taxon>Verrucomicrobiota</taxon>
        <taxon>Verrucomicrobiia</taxon>
        <taxon>Verrucomicrobiales</taxon>
        <taxon>Verrucomicrobiaceae</taxon>
        <taxon>Persicirhabdus</taxon>
    </lineage>
</organism>
<dbReference type="AlphaFoldDB" id="A0A8J7SKR4"/>
<dbReference type="Pfam" id="PF04338">
    <property type="entry name" value="DUF481"/>
    <property type="match status" value="1"/>
</dbReference>
<keyword evidence="1" id="KW-0732">Signal</keyword>
<keyword evidence="3" id="KW-1185">Reference proteome</keyword>
<gene>
    <name evidence="2" type="ORF">JIN82_13990</name>
</gene>
<proteinExistence type="predicted"/>
<reference evidence="2" key="1">
    <citation type="submission" date="2021-01" db="EMBL/GenBank/DDBJ databases">
        <title>Modified the classification status of verrucomicrobia.</title>
        <authorList>
            <person name="Feng X."/>
        </authorList>
    </citation>
    <scope>NUCLEOTIDE SEQUENCE</scope>
    <source>
        <strain evidence="2">_KCTC 22039</strain>
    </source>
</reference>
<dbReference type="InterPro" id="IPR007433">
    <property type="entry name" value="DUF481"/>
</dbReference>
<evidence type="ECO:0000313" key="3">
    <source>
        <dbReference type="Proteomes" id="UP000624703"/>
    </source>
</evidence>
<dbReference type="RefSeq" id="WP_200312282.1">
    <property type="nucleotide sequence ID" value="NZ_JAENIM010000044.1"/>
</dbReference>
<name>A0A8J7SKR4_9BACT</name>
<feature type="chain" id="PRO_5035297749" evidence="1">
    <location>
        <begin position="24"/>
        <end position="248"/>
    </location>
</feature>
<comment type="caution">
    <text evidence="2">The sequence shown here is derived from an EMBL/GenBank/DDBJ whole genome shotgun (WGS) entry which is preliminary data.</text>
</comment>
<dbReference type="Proteomes" id="UP000624703">
    <property type="component" value="Unassembled WGS sequence"/>
</dbReference>
<protein>
    <submittedName>
        <fullName evidence="2">DUF481 domain-containing protein</fullName>
    </submittedName>
</protein>